<sequence length="222" mass="23544">MGFASGFTGGVTLTLGIAYLAVQAHQRNRQTQGELLRAQTHLLNATTAPSDARLPEILPPPSRTERAVLPRTDFIETAKDRWNHEVLRLAHLVQSRDAAEAVEEVEDAVVRGLAKAGAAAGTAAGAVVDNGVPIAAESTKGAVTSLVGKAKAAVGRAQDKLSGAATRGSEVIASEAPLSTVERALQQRFESRESILEKSVEEALNERYKPVEEQNHAVLRAL</sequence>
<evidence type="ECO:0000256" key="4">
    <source>
        <dbReference type="ARBA" id="ARBA00018170"/>
    </source>
</evidence>
<reference evidence="12 13" key="1">
    <citation type="journal article" date="2019" name="Mol. Biol. Evol.">
        <title>Blast fungal genomes show frequent chromosomal changes, gene gains and losses, and effector gene turnover.</title>
        <authorList>
            <person name="Gomez Luciano L.B."/>
            <person name="Jason Tsai I."/>
            <person name="Chuma I."/>
            <person name="Tosa Y."/>
            <person name="Chen Y.H."/>
            <person name="Li J.Y."/>
            <person name="Li M.Y."/>
            <person name="Jade Lu M.Y."/>
            <person name="Nakayashiki H."/>
            <person name="Li W.H."/>
        </authorList>
    </citation>
    <scope>NUCLEOTIDE SEQUENCE [LARGE SCALE GENOMIC DNA]</scope>
    <source>
        <strain evidence="12 13">NI907</strain>
    </source>
</reference>
<keyword evidence="7 11" id="KW-0496">Mitochondrion</keyword>
<evidence type="ECO:0000256" key="5">
    <source>
        <dbReference type="ARBA" id="ARBA00022692"/>
    </source>
</evidence>
<gene>
    <name evidence="13" type="ORF">PgNI_06382</name>
</gene>
<evidence type="ECO:0000256" key="9">
    <source>
        <dbReference type="ARBA" id="ARBA00032159"/>
    </source>
</evidence>
<keyword evidence="6" id="KW-1133">Transmembrane helix</keyword>
<dbReference type="GO" id="GO:0044284">
    <property type="term" value="C:mitochondrial crista junction"/>
    <property type="evidence" value="ECO:0007669"/>
    <property type="project" value="InterPro"/>
</dbReference>
<evidence type="ECO:0000256" key="1">
    <source>
        <dbReference type="ARBA" id="ARBA00002689"/>
    </source>
</evidence>
<keyword evidence="5" id="KW-0812">Transmembrane</keyword>
<protein>
    <recommendedName>
        <fullName evidence="4 11">MICOS complex subunit MIC12</fullName>
    </recommendedName>
    <alternativeName>
        <fullName evidence="10 11">Altered inheritance of mitochondria protein 5, mitochondrial</fullName>
    </alternativeName>
    <alternativeName>
        <fullName evidence="9 11">Found in mitochondrial proteome protein 51</fullName>
    </alternativeName>
</protein>
<evidence type="ECO:0000256" key="7">
    <source>
        <dbReference type="ARBA" id="ARBA00023128"/>
    </source>
</evidence>
<dbReference type="RefSeq" id="XP_030983140.1">
    <property type="nucleotide sequence ID" value="XM_031126406.1"/>
</dbReference>
<reference evidence="13" key="2">
    <citation type="submission" date="2019-10" db="EMBL/GenBank/DDBJ databases">
        <authorList>
            <consortium name="NCBI Genome Project"/>
        </authorList>
    </citation>
    <scope>NUCLEOTIDE SEQUENCE</scope>
    <source>
        <strain evidence="13">NI907</strain>
    </source>
</reference>
<reference evidence="13" key="3">
    <citation type="submission" date="2025-08" db="UniProtKB">
        <authorList>
            <consortium name="RefSeq"/>
        </authorList>
    </citation>
    <scope>IDENTIFICATION</scope>
    <source>
        <strain evidence="13">NI907</strain>
    </source>
</reference>
<keyword evidence="12" id="KW-1185">Reference proteome</keyword>
<evidence type="ECO:0000256" key="11">
    <source>
        <dbReference type="RuleBase" id="RU363010"/>
    </source>
</evidence>
<evidence type="ECO:0000313" key="13">
    <source>
        <dbReference type="RefSeq" id="XP_030983140.1"/>
    </source>
</evidence>
<comment type="similarity">
    <text evidence="3 11">Belongs to the MICOS complex subunit Mic12 family.</text>
</comment>
<comment type="subunit">
    <text evidence="11">Component of the mitochondrial contact site and cristae organizing system (MICOS) complex.</text>
</comment>
<dbReference type="AlphaFoldDB" id="A0A6P8B7K1"/>
<evidence type="ECO:0000256" key="6">
    <source>
        <dbReference type="ARBA" id="ARBA00022989"/>
    </source>
</evidence>
<keyword evidence="11" id="KW-0999">Mitochondrion inner membrane</keyword>
<evidence type="ECO:0000256" key="10">
    <source>
        <dbReference type="ARBA" id="ARBA00032985"/>
    </source>
</evidence>
<comment type="subcellular location">
    <subcellularLocation>
        <location evidence="2">Membrane</location>
    </subcellularLocation>
    <subcellularLocation>
        <location evidence="11">Mitochondrion inner membrane</location>
        <topology evidence="11">Single-pass membrane protein</topology>
    </subcellularLocation>
</comment>
<evidence type="ECO:0000256" key="8">
    <source>
        <dbReference type="ARBA" id="ARBA00023136"/>
    </source>
</evidence>
<dbReference type="GeneID" id="41961315"/>
<dbReference type="GO" id="GO:0061617">
    <property type="term" value="C:MICOS complex"/>
    <property type="evidence" value="ECO:0007669"/>
    <property type="project" value="UniProtKB-UniRule"/>
</dbReference>
<dbReference type="OrthoDB" id="4037694at2759"/>
<keyword evidence="8" id="KW-0472">Membrane</keyword>
<evidence type="ECO:0000256" key="2">
    <source>
        <dbReference type="ARBA" id="ARBA00004370"/>
    </source>
</evidence>
<organism evidence="12 13">
    <name type="scientific">Pyricularia grisea</name>
    <name type="common">Crabgrass-specific blast fungus</name>
    <name type="synonym">Magnaporthe grisea</name>
    <dbReference type="NCBI Taxonomy" id="148305"/>
    <lineage>
        <taxon>Eukaryota</taxon>
        <taxon>Fungi</taxon>
        <taxon>Dikarya</taxon>
        <taxon>Ascomycota</taxon>
        <taxon>Pezizomycotina</taxon>
        <taxon>Sordariomycetes</taxon>
        <taxon>Sordariomycetidae</taxon>
        <taxon>Magnaporthales</taxon>
        <taxon>Pyriculariaceae</taxon>
        <taxon>Pyricularia</taxon>
    </lineage>
</organism>
<dbReference type="Proteomes" id="UP000515153">
    <property type="component" value="Chromosome I"/>
</dbReference>
<dbReference type="Pfam" id="PF17050">
    <property type="entry name" value="AIM5"/>
    <property type="match status" value="1"/>
</dbReference>
<dbReference type="KEGG" id="pgri:PgNI_06382"/>
<comment type="function">
    <text evidence="1 11">Component of the MICOS complex, a large protein complex of the mitochondrial inner membrane that plays crucial roles in the maintenance of crista junctions, inner membrane architecture, and formation of contact sites to the outer membrane.</text>
</comment>
<dbReference type="InterPro" id="IPR031463">
    <property type="entry name" value="Mic12"/>
</dbReference>
<accession>A0A6P8B7K1</accession>
<evidence type="ECO:0000313" key="12">
    <source>
        <dbReference type="Proteomes" id="UP000515153"/>
    </source>
</evidence>
<dbReference type="GO" id="GO:0042407">
    <property type="term" value="P:cristae formation"/>
    <property type="evidence" value="ECO:0007669"/>
    <property type="project" value="InterPro"/>
</dbReference>
<name>A0A6P8B7K1_PYRGI</name>
<proteinExistence type="inferred from homology"/>
<evidence type="ECO:0000256" key="3">
    <source>
        <dbReference type="ARBA" id="ARBA00009188"/>
    </source>
</evidence>